<dbReference type="OrthoDB" id="269151at2759"/>
<evidence type="ECO:0000256" key="2">
    <source>
        <dbReference type="ARBA" id="ARBA00023134"/>
    </source>
</evidence>
<feature type="region of interest" description="Disordered" evidence="3">
    <location>
        <begin position="76"/>
        <end position="96"/>
    </location>
</feature>
<dbReference type="GO" id="GO:0005525">
    <property type="term" value="F:GTP binding"/>
    <property type="evidence" value="ECO:0007669"/>
    <property type="project" value="UniProtKB-KW"/>
</dbReference>
<sequence length="96" mass="10635">MRGLTRAAKRAGEMAFNASGGAVNWFPGHRAAASRAIRDRLKLCRPLVIEVRDARRWLNHFESCKQDCISINAHSSSSVNQPKLAKTEGDRSDRSA</sequence>
<dbReference type="GO" id="GO:0005739">
    <property type="term" value="C:mitochondrion"/>
    <property type="evidence" value="ECO:0007669"/>
    <property type="project" value="TreeGrafter"/>
</dbReference>
<protein>
    <submittedName>
        <fullName evidence="4">GTPase family protein, mRNA</fullName>
    </submittedName>
</protein>
<gene>
    <name evidence="4" type="ORF">C2845_PM18G05720</name>
</gene>
<keyword evidence="5" id="KW-1185">Reference proteome</keyword>
<evidence type="ECO:0000313" key="4">
    <source>
        <dbReference type="EMBL" id="RLM57968.1"/>
    </source>
</evidence>
<dbReference type="PANTHER" id="PTHR45782">
    <property type="entry name" value="MITOCHONDRIAL RIBOSOME-ASSOCIATED GTPASE 1"/>
    <property type="match status" value="1"/>
</dbReference>
<dbReference type="EMBL" id="PQIB02000017">
    <property type="protein sequence ID" value="RLM57968.1"/>
    <property type="molecule type" value="Genomic_DNA"/>
</dbReference>
<dbReference type="STRING" id="4540.A0A3L6PK22"/>
<dbReference type="Proteomes" id="UP000275267">
    <property type="component" value="Unassembled WGS sequence"/>
</dbReference>
<comment type="caution">
    <text evidence="4">The sequence shown here is derived from an EMBL/GenBank/DDBJ whole genome shotgun (WGS) entry which is preliminary data.</text>
</comment>
<proteinExistence type="predicted"/>
<evidence type="ECO:0000313" key="5">
    <source>
        <dbReference type="Proteomes" id="UP000275267"/>
    </source>
</evidence>
<organism evidence="4 5">
    <name type="scientific">Panicum miliaceum</name>
    <name type="common">Proso millet</name>
    <name type="synonym">Broomcorn millet</name>
    <dbReference type="NCBI Taxonomy" id="4540"/>
    <lineage>
        <taxon>Eukaryota</taxon>
        <taxon>Viridiplantae</taxon>
        <taxon>Streptophyta</taxon>
        <taxon>Embryophyta</taxon>
        <taxon>Tracheophyta</taxon>
        <taxon>Spermatophyta</taxon>
        <taxon>Magnoliopsida</taxon>
        <taxon>Liliopsida</taxon>
        <taxon>Poales</taxon>
        <taxon>Poaceae</taxon>
        <taxon>PACMAD clade</taxon>
        <taxon>Panicoideae</taxon>
        <taxon>Panicodae</taxon>
        <taxon>Paniceae</taxon>
        <taxon>Panicinae</taxon>
        <taxon>Panicum</taxon>
        <taxon>Panicum sect. Panicum</taxon>
    </lineage>
</organism>
<reference evidence="5" key="1">
    <citation type="journal article" date="2019" name="Nat. Commun.">
        <title>The genome of broomcorn millet.</title>
        <authorList>
            <person name="Zou C."/>
            <person name="Miki D."/>
            <person name="Li D."/>
            <person name="Tang Q."/>
            <person name="Xiao L."/>
            <person name="Rajput S."/>
            <person name="Deng P."/>
            <person name="Jia W."/>
            <person name="Huang R."/>
            <person name="Zhang M."/>
            <person name="Sun Y."/>
            <person name="Hu J."/>
            <person name="Fu X."/>
            <person name="Schnable P.S."/>
            <person name="Li F."/>
            <person name="Zhang H."/>
            <person name="Feng B."/>
            <person name="Zhu X."/>
            <person name="Liu R."/>
            <person name="Schnable J.C."/>
            <person name="Zhu J.-K."/>
            <person name="Zhang H."/>
        </authorList>
    </citation>
    <scope>NUCLEOTIDE SEQUENCE [LARGE SCALE GENOMIC DNA]</scope>
</reference>
<dbReference type="GO" id="GO:0032543">
    <property type="term" value="P:mitochondrial translation"/>
    <property type="evidence" value="ECO:0007669"/>
    <property type="project" value="TreeGrafter"/>
</dbReference>
<keyword evidence="2" id="KW-0342">GTP-binding</keyword>
<keyword evidence="1" id="KW-0547">Nucleotide-binding</keyword>
<dbReference type="AlphaFoldDB" id="A0A3L6PK22"/>
<evidence type="ECO:0000256" key="1">
    <source>
        <dbReference type="ARBA" id="ARBA00022741"/>
    </source>
</evidence>
<dbReference type="PANTHER" id="PTHR45782:SF4">
    <property type="entry name" value="MITOCHONDRIAL RIBOSOME-ASSOCIATED GTPASE 1"/>
    <property type="match status" value="1"/>
</dbReference>
<dbReference type="GO" id="GO:0003924">
    <property type="term" value="F:GTPase activity"/>
    <property type="evidence" value="ECO:0007669"/>
    <property type="project" value="TreeGrafter"/>
</dbReference>
<feature type="compositionally biased region" description="Basic and acidic residues" evidence="3">
    <location>
        <begin position="85"/>
        <end position="96"/>
    </location>
</feature>
<evidence type="ECO:0000256" key="3">
    <source>
        <dbReference type="SAM" id="MobiDB-lite"/>
    </source>
</evidence>
<name>A0A3L6PK22_PANMI</name>
<accession>A0A3L6PK22</accession>